<sequence length="718" mass="79012">MAPPSFSPDTSISSRTLSIGSTQPPPMELQPASGNSSTALLASPLAFLQPTTHLNSSFLAAAKRFLDPVAAAVSESQAQRLQDVRRKRKRGGYGDDTRVLHLKKVHLEGFGVNQVFEQTRKIVEATAEEIELSLPEEGGPVAVLDSVDDDEDLEAEEQYHTDSSVGEEGVDWEYDGVDDDEDAEPSEGAQSGDEDLEMGDEEEDIFSDQEADDEPAETYIPDPNGLNDGFFSIDDFNKQTDFLEQQDQRGEAAESEDDEVDWATDPMAGKGKAQGGVEDFSADESDEGGPTFGNVDLNAPEGDSDDDDAFGDGDLDGLDDGTNANNVMYTDFFAPPAQKVGKNKKKRGRPNPHNFPEKQEVAEAEKEADMEGTMARVHRDLFEDDDDIESTGDLSDVDPSDPKSRRSTHERRQAKIAEEIRKLEAANVAKREWQVSGEARAADRPLNSLLEENLDFERAGKPVPIVTAEVSEDIEALIKRRILAGEFDEVHRRRPDDLATGPKVRRGRFELDDTKSSKGLAEIYEEEHLRETDPNFVEAKDEKLKKEHNEISALWKTLSAKLDSLSSSHFKPKPAAPNLEIRVDAPAIEMEDARPTAGGDVAGASMLAPQELYKPGEEKNKTEVVTKSGMPLAREEMSREEKLSRRRRAKERARKAGVNAPKSVGVERKEKKKQEKKQVLADLKKGGVQVIGRKGVITDVEGKDVKDVARKGAGSYKL</sequence>
<dbReference type="InterPro" id="IPR012173">
    <property type="entry name" value="Mpp10"/>
</dbReference>
<evidence type="ECO:0000256" key="4">
    <source>
        <dbReference type="ARBA" id="ARBA00023242"/>
    </source>
</evidence>
<dbReference type="Proteomes" id="UP000800039">
    <property type="component" value="Unassembled WGS sequence"/>
</dbReference>
<feature type="compositionally biased region" description="Acidic residues" evidence="7">
    <location>
        <begin position="168"/>
        <end position="185"/>
    </location>
</feature>
<keyword evidence="3" id="KW-0698">rRNA processing</keyword>
<reference evidence="8" key="1">
    <citation type="submission" date="2020-01" db="EMBL/GenBank/DDBJ databases">
        <authorList>
            <consortium name="DOE Joint Genome Institute"/>
            <person name="Haridas S."/>
            <person name="Albert R."/>
            <person name="Binder M."/>
            <person name="Bloem J."/>
            <person name="Labutti K."/>
            <person name="Salamov A."/>
            <person name="Andreopoulos B."/>
            <person name="Baker S.E."/>
            <person name="Barry K."/>
            <person name="Bills G."/>
            <person name="Bluhm B.H."/>
            <person name="Cannon C."/>
            <person name="Castanera R."/>
            <person name="Culley D.E."/>
            <person name="Daum C."/>
            <person name="Ezra D."/>
            <person name="Gonzalez J.B."/>
            <person name="Henrissat B."/>
            <person name="Kuo A."/>
            <person name="Liang C."/>
            <person name="Lipzen A."/>
            <person name="Lutzoni F."/>
            <person name="Magnuson J."/>
            <person name="Mondo S."/>
            <person name="Nolan M."/>
            <person name="Ohm R."/>
            <person name="Pangilinan J."/>
            <person name="Park H.-J."/>
            <person name="Ramirez L."/>
            <person name="Alfaro M."/>
            <person name="Sun H."/>
            <person name="Tritt A."/>
            <person name="Yoshinaga Y."/>
            <person name="Zwiers L.-H."/>
            <person name="Turgeon B.G."/>
            <person name="Goodwin S.B."/>
            <person name="Spatafora J.W."/>
            <person name="Crous P.W."/>
            <person name="Grigoriev I.V."/>
        </authorList>
    </citation>
    <scope>NUCLEOTIDE SEQUENCE</scope>
    <source>
        <strain evidence="8">CBS 394.84</strain>
    </source>
</reference>
<feature type="region of interest" description="Disordered" evidence="7">
    <location>
        <begin position="153"/>
        <end position="413"/>
    </location>
</feature>
<comment type="subcellular location">
    <subcellularLocation>
        <location evidence="1">Nucleus</location>
        <location evidence="1">Nucleolus</location>
    </subcellularLocation>
</comment>
<feature type="compositionally biased region" description="Acidic residues" evidence="7">
    <location>
        <begin position="253"/>
        <end position="262"/>
    </location>
</feature>
<keyword evidence="5" id="KW-0687">Ribonucleoprotein</keyword>
<feature type="compositionally biased region" description="Basic and acidic residues" evidence="7">
    <location>
        <begin position="614"/>
        <end position="624"/>
    </location>
</feature>
<feature type="compositionally biased region" description="Basic and acidic residues" evidence="7">
    <location>
        <begin position="355"/>
        <end position="369"/>
    </location>
</feature>
<dbReference type="AlphaFoldDB" id="A0A9P4GR44"/>
<evidence type="ECO:0000313" key="9">
    <source>
        <dbReference type="Proteomes" id="UP000800039"/>
    </source>
</evidence>
<gene>
    <name evidence="8" type="ORF">K460DRAFT_360630</name>
</gene>
<dbReference type="PANTHER" id="PTHR17039:SF0">
    <property type="entry name" value="U3 SMALL NUCLEOLAR RIBONUCLEOPROTEIN PROTEIN MPP10"/>
    <property type="match status" value="1"/>
</dbReference>
<feature type="region of interest" description="Disordered" evidence="7">
    <location>
        <begin position="611"/>
        <end position="678"/>
    </location>
</feature>
<protein>
    <submittedName>
        <fullName evidence="8">U3 small nucleolar ribonucleo protein-like protein Mpp10</fullName>
    </submittedName>
</protein>
<comment type="caution">
    <text evidence="8">The sequence shown here is derived from an EMBL/GenBank/DDBJ whole genome shotgun (WGS) entry which is preliminary data.</text>
</comment>
<accession>A0A9P4GR44</accession>
<evidence type="ECO:0000313" key="8">
    <source>
        <dbReference type="EMBL" id="KAF1849774.1"/>
    </source>
</evidence>
<dbReference type="RefSeq" id="XP_040792337.1">
    <property type="nucleotide sequence ID" value="XM_040932309.1"/>
</dbReference>
<dbReference type="GO" id="GO:0005732">
    <property type="term" value="C:sno(s)RNA-containing ribonucleoprotein complex"/>
    <property type="evidence" value="ECO:0007669"/>
    <property type="project" value="InterPro"/>
</dbReference>
<evidence type="ECO:0000256" key="6">
    <source>
        <dbReference type="ARBA" id="ARBA00029455"/>
    </source>
</evidence>
<evidence type="ECO:0000256" key="5">
    <source>
        <dbReference type="ARBA" id="ARBA00023274"/>
    </source>
</evidence>
<dbReference type="GeneID" id="63849560"/>
<comment type="similarity">
    <text evidence="6">Belongs to the MPP10 family.</text>
</comment>
<feature type="compositionally biased region" description="Basic residues" evidence="7">
    <location>
        <begin position="341"/>
        <end position="350"/>
    </location>
</feature>
<feature type="compositionally biased region" description="Basic residues" evidence="7">
    <location>
        <begin position="644"/>
        <end position="655"/>
    </location>
</feature>
<dbReference type="GO" id="GO:0006364">
    <property type="term" value="P:rRNA processing"/>
    <property type="evidence" value="ECO:0007669"/>
    <property type="project" value="UniProtKB-KW"/>
</dbReference>
<feature type="compositionally biased region" description="Acidic residues" evidence="7">
    <location>
        <begin position="382"/>
        <end position="399"/>
    </location>
</feature>
<feature type="compositionally biased region" description="Acidic residues" evidence="7">
    <location>
        <begin position="302"/>
        <end position="319"/>
    </location>
</feature>
<feature type="region of interest" description="Disordered" evidence="7">
    <location>
        <begin position="1"/>
        <end position="36"/>
    </location>
</feature>
<feature type="compositionally biased region" description="Basic and acidic residues" evidence="7">
    <location>
        <begin position="665"/>
        <end position="678"/>
    </location>
</feature>
<feature type="compositionally biased region" description="Basic and acidic residues" evidence="7">
    <location>
        <begin position="633"/>
        <end position="643"/>
    </location>
</feature>
<dbReference type="GO" id="GO:0032040">
    <property type="term" value="C:small-subunit processome"/>
    <property type="evidence" value="ECO:0007669"/>
    <property type="project" value="TreeGrafter"/>
</dbReference>
<dbReference type="OrthoDB" id="445326at2759"/>
<evidence type="ECO:0000256" key="3">
    <source>
        <dbReference type="ARBA" id="ARBA00022552"/>
    </source>
</evidence>
<evidence type="ECO:0000256" key="1">
    <source>
        <dbReference type="ARBA" id="ARBA00004604"/>
    </source>
</evidence>
<dbReference type="EMBL" id="ML976614">
    <property type="protein sequence ID" value="KAF1849774.1"/>
    <property type="molecule type" value="Genomic_DNA"/>
</dbReference>
<dbReference type="GO" id="GO:0034457">
    <property type="term" value="C:Mpp10 complex"/>
    <property type="evidence" value="ECO:0007669"/>
    <property type="project" value="InterPro"/>
</dbReference>
<evidence type="ECO:0000256" key="2">
    <source>
        <dbReference type="ARBA" id="ARBA00022517"/>
    </source>
</evidence>
<keyword evidence="9" id="KW-1185">Reference proteome</keyword>
<dbReference type="Pfam" id="PF04006">
    <property type="entry name" value="Mpp10"/>
    <property type="match status" value="1"/>
</dbReference>
<keyword evidence="2" id="KW-0690">Ribosome biogenesis</keyword>
<proteinExistence type="inferred from homology"/>
<feature type="compositionally biased region" description="Acidic residues" evidence="7">
    <location>
        <begin position="192"/>
        <end position="216"/>
    </location>
</feature>
<dbReference type="PANTHER" id="PTHR17039">
    <property type="entry name" value="U3 SMALL NUCLEOLAR RIBONUCLEOPROTEIN PROTEIN MPP10"/>
    <property type="match status" value="1"/>
</dbReference>
<evidence type="ECO:0000256" key="7">
    <source>
        <dbReference type="SAM" id="MobiDB-lite"/>
    </source>
</evidence>
<name>A0A9P4GR44_9PLEO</name>
<feature type="compositionally biased region" description="Polar residues" evidence="7">
    <location>
        <begin position="7"/>
        <end position="22"/>
    </location>
</feature>
<organism evidence="8 9">
    <name type="scientific">Cucurbitaria berberidis CBS 394.84</name>
    <dbReference type="NCBI Taxonomy" id="1168544"/>
    <lineage>
        <taxon>Eukaryota</taxon>
        <taxon>Fungi</taxon>
        <taxon>Dikarya</taxon>
        <taxon>Ascomycota</taxon>
        <taxon>Pezizomycotina</taxon>
        <taxon>Dothideomycetes</taxon>
        <taxon>Pleosporomycetidae</taxon>
        <taxon>Pleosporales</taxon>
        <taxon>Pleosporineae</taxon>
        <taxon>Cucurbitariaceae</taxon>
        <taxon>Cucurbitaria</taxon>
    </lineage>
</organism>
<keyword evidence="4" id="KW-0539">Nucleus</keyword>